<proteinExistence type="predicted"/>
<evidence type="ECO:0000313" key="1">
    <source>
        <dbReference type="EMBL" id="MCC5599819.1"/>
    </source>
</evidence>
<dbReference type="InterPro" id="IPR023346">
    <property type="entry name" value="Lysozyme-like_dom_sf"/>
</dbReference>
<accession>A0ABS8I7Y9</accession>
<sequence length="112" mass="13247">MAAGRYQILTTTWQEKVKKYHKFSKSLSIAPESFEPQIQDEVVYAWLSDHHAWRADITTLLKQKKLNQVLQILSGTWTSLALFYHFCQRIIWDTYSIRLLPKKLDLGHSIRK</sequence>
<protein>
    <submittedName>
        <fullName evidence="1">Glycoside hydrolase family protein</fullName>
    </submittedName>
</protein>
<name>A0ABS8I7Y9_9NOSO</name>
<dbReference type="Gene3D" id="1.10.530.10">
    <property type="match status" value="1"/>
</dbReference>
<gene>
    <name evidence="1" type="ORF">LC586_11395</name>
</gene>
<organism evidence="1 2">
    <name type="scientific">Nostoc favosum CHAB5714</name>
    <dbReference type="NCBI Taxonomy" id="2780399"/>
    <lineage>
        <taxon>Bacteria</taxon>
        <taxon>Bacillati</taxon>
        <taxon>Cyanobacteriota</taxon>
        <taxon>Cyanophyceae</taxon>
        <taxon>Nostocales</taxon>
        <taxon>Nostocaceae</taxon>
        <taxon>Nostoc</taxon>
        <taxon>Nostoc favosum</taxon>
    </lineage>
</organism>
<keyword evidence="2" id="KW-1185">Reference proteome</keyword>
<dbReference type="Proteomes" id="UP001199525">
    <property type="component" value="Unassembled WGS sequence"/>
</dbReference>
<dbReference type="GO" id="GO:0016787">
    <property type="term" value="F:hydrolase activity"/>
    <property type="evidence" value="ECO:0007669"/>
    <property type="project" value="UniProtKB-KW"/>
</dbReference>
<reference evidence="1 2" key="1">
    <citation type="journal article" date="2021" name="Microorganisms">
        <title>Genome Evolution of Filamentous Cyanobacterium Nostoc Species: From Facultative Symbiosis to Free Living.</title>
        <authorList>
            <person name="Huo D."/>
            <person name="Li H."/>
            <person name="Cai F."/>
            <person name="Guo X."/>
            <person name="Qiao Z."/>
            <person name="Wang W."/>
            <person name="Yu G."/>
            <person name="Li R."/>
        </authorList>
    </citation>
    <scope>NUCLEOTIDE SEQUENCE [LARGE SCALE GENOMIC DNA]</scope>
    <source>
        <strain evidence="1 2">CHAB 5714</strain>
    </source>
</reference>
<keyword evidence="1" id="KW-0378">Hydrolase</keyword>
<evidence type="ECO:0000313" key="2">
    <source>
        <dbReference type="Proteomes" id="UP001199525"/>
    </source>
</evidence>
<comment type="caution">
    <text evidence="1">The sequence shown here is derived from an EMBL/GenBank/DDBJ whole genome shotgun (WGS) entry which is preliminary data.</text>
</comment>
<dbReference type="EMBL" id="JAIVFQ010000012">
    <property type="protein sequence ID" value="MCC5599819.1"/>
    <property type="molecule type" value="Genomic_DNA"/>
</dbReference>
<dbReference type="SUPFAM" id="SSF53955">
    <property type="entry name" value="Lysozyme-like"/>
    <property type="match status" value="1"/>
</dbReference>